<dbReference type="Gene3D" id="1.10.10.750">
    <property type="entry name" value="Ypt/Rab-GAP domain of gyp1p, domain 1"/>
    <property type="match status" value="1"/>
</dbReference>
<dbReference type="GO" id="GO:0005886">
    <property type="term" value="C:plasma membrane"/>
    <property type="evidence" value="ECO:0007669"/>
    <property type="project" value="UniProtKB-ARBA"/>
</dbReference>
<feature type="compositionally biased region" description="Low complexity" evidence="2">
    <location>
        <begin position="432"/>
        <end position="446"/>
    </location>
</feature>
<evidence type="ECO:0000313" key="4">
    <source>
        <dbReference type="EMBL" id="ESO13048.1"/>
    </source>
</evidence>
<organism evidence="5 6">
    <name type="scientific">Helobdella robusta</name>
    <name type="common">Californian leech</name>
    <dbReference type="NCBI Taxonomy" id="6412"/>
    <lineage>
        <taxon>Eukaryota</taxon>
        <taxon>Metazoa</taxon>
        <taxon>Spiralia</taxon>
        <taxon>Lophotrochozoa</taxon>
        <taxon>Annelida</taxon>
        <taxon>Clitellata</taxon>
        <taxon>Hirudinea</taxon>
        <taxon>Rhynchobdellida</taxon>
        <taxon>Glossiphoniidae</taxon>
        <taxon>Helobdella</taxon>
    </lineage>
</organism>
<evidence type="ECO:0000313" key="5">
    <source>
        <dbReference type="EnsemblMetazoa" id="HelroP188085"/>
    </source>
</evidence>
<dbReference type="SUPFAM" id="SSF47923">
    <property type="entry name" value="Ypt/Rab-GAP domain of gyp1p"/>
    <property type="match status" value="2"/>
</dbReference>
<dbReference type="Proteomes" id="UP000015101">
    <property type="component" value="Unassembled WGS sequence"/>
</dbReference>
<protein>
    <recommendedName>
        <fullName evidence="3">Rab-GAP TBC domain-containing protein</fullName>
    </recommendedName>
</protein>
<dbReference type="KEGG" id="hro:HELRODRAFT_188085"/>
<dbReference type="FunFam" id="1.10.472.80:FF:000008">
    <property type="entry name" value="TBC1 domain family member 10A"/>
    <property type="match status" value="1"/>
</dbReference>
<accession>T1FPL9</accession>
<reference evidence="5" key="3">
    <citation type="submission" date="2015-06" db="UniProtKB">
        <authorList>
            <consortium name="EnsemblMetazoa"/>
        </authorList>
    </citation>
    <scope>IDENTIFICATION</scope>
</reference>
<dbReference type="OMA" id="AIQPQYM"/>
<reference evidence="6" key="1">
    <citation type="submission" date="2012-12" db="EMBL/GenBank/DDBJ databases">
        <authorList>
            <person name="Hellsten U."/>
            <person name="Grimwood J."/>
            <person name="Chapman J.A."/>
            <person name="Shapiro H."/>
            <person name="Aerts A."/>
            <person name="Otillar R.P."/>
            <person name="Terry A.Y."/>
            <person name="Boore J.L."/>
            <person name="Simakov O."/>
            <person name="Marletaz F."/>
            <person name="Cho S.-J."/>
            <person name="Edsinger-Gonzales E."/>
            <person name="Havlak P."/>
            <person name="Kuo D.-H."/>
            <person name="Larsson T."/>
            <person name="Lv J."/>
            <person name="Arendt D."/>
            <person name="Savage R."/>
            <person name="Osoegawa K."/>
            <person name="de Jong P."/>
            <person name="Lindberg D.R."/>
            <person name="Seaver E.C."/>
            <person name="Weisblat D.A."/>
            <person name="Putnam N.H."/>
            <person name="Grigoriev I.V."/>
            <person name="Rokhsar D.S."/>
        </authorList>
    </citation>
    <scope>NUCLEOTIDE SEQUENCE</scope>
</reference>
<name>T1FPL9_HELRO</name>
<dbReference type="STRING" id="6412.T1FPL9"/>
<dbReference type="OrthoDB" id="159449at2759"/>
<dbReference type="InterPro" id="IPR000195">
    <property type="entry name" value="Rab-GAP-TBC_dom"/>
</dbReference>
<evidence type="ECO:0000313" key="6">
    <source>
        <dbReference type="Proteomes" id="UP000015101"/>
    </source>
</evidence>
<dbReference type="Pfam" id="PF00566">
    <property type="entry name" value="RabGAP-TBC"/>
    <property type="match status" value="1"/>
</dbReference>
<dbReference type="InParanoid" id="T1FPL9"/>
<dbReference type="EMBL" id="AMQM01000290">
    <property type="status" value="NOT_ANNOTATED_CDS"/>
    <property type="molecule type" value="Genomic_DNA"/>
</dbReference>
<dbReference type="PROSITE" id="PS50086">
    <property type="entry name" value="TBC_RABGAP"/>
    <property type="match status" value="1"/>
</dbReference>
<dbReference type="FunCoup" id="T1FPL9">
    <property type="interactions" value="522"/>
</dbReference>
<keyword evidence="1" id="KW-0343">GTPase activation</keyword>
<dbReference type="RefSeq" id="XP_009009768.1">
    <property type="nucleotide sequence ID" value="XM_009011520.1"/>
</dbReference>
<dbReference type="InterPro" id="IPR050302">
    <property type="entry name" value="Rab_GAP_TBC_domain"/>
</dbReference>
<evidence type="ECO:0000256" key="2">
    <source>
        <dbReference type="SAM" id="MobiDB-lite"/>
    </source>
</evidence>
<feature type="domain" description="Rab-GAP TBC" evidence="3">
    <location>
        <begin position="153"/>
        <end position="341"/>
    </location>
</feature>
<dbReference type="eggNOG" id="KOG2221">
    <property type="taxonomic scope" value="Eukaryota"/>
</dbReference>
<dbReference type="CTD" id="20210766"/>
<dbReference type="Gene3D" id="1.10.472.80">
    <property type="entry name" value="Ypt/Rab-GAP domain of gyp1p, domain 3"/>
    <property type="match status" value="1"/>
</dbReference>
<dbReference type="PANTHER" id="PTHR47219">
    <property type="entry name" value="RAB GTPASE-ACTIVATING PROTEIN 1-LIKE"/>
    <property type="match status" value="1"/>
</dbReference>
<reference evidence="4 6" key="2">
    <citation type="journal article" date="2013" name="Nature">
        <title>Insights into bilaterian evolution from three spiralian genomes.</title>
        <authorList>
            <person name="Simakov O."/>
            <person name="Marletaz F."/>
            <person name="Cho S.J."/>
            <person name="Edsinger-Gonzales E."/>
            <person name="Havlak P."/>
            <person name="Hellsten U."/>
            <person name="Kuo D.H."/>
            <person name="Larsson T."/>
            <person name="Lv J."/>
            <person name="Arendt D."/>
            <person name="Savage R."/>
            <person name="Osoegawa K."/>
            <person name="de Jong P."/>
            <person name="Grimwood J."/>
            <person name="Chapman J.A."/>
            <person name="Shapiro H."/>
            <person name="Aerts A."/>
            <person name="Otillar R.P."/>
            <person name="Terry A.Y."/>
            <person name="Boore J.L."/>
            <person name="Grigoriev I.V."/>
            <person name="Lindberg D.R."/>
            <person name="Seaver E.C."/>
            <person name="Weisblat D.A."/>
            <person name="Putnam N.H."/>
            <person name="Rokhsar D.S."/>
        </authorList>
    </citation>
    <scope>NUCLEOTIDE SEQUENCE</scope>
</reference>
<dbReference type="GO" id="GO:0042147">
    <property type="term" value="P:retrograde transport, endosome to Golgi"/>
    <property type="evidence" value="ECO:0000318"/>
    <property type="project" value="GO_Central"/>
</dbReference>
<dbReference type="GO" id="GO:0005096">
    <property type="term" value="F:GTPase activator activity"/>
    <property type="evidence" value="ECO:0000318"/>
    <property type="project" value="GO_Central"/>
</dbReference>
<feature type="compositionally biased region" description="Basic residues" evidence="2">
    <location>
        <begin position="482"/>
        <end position="492"/>
    </location>
</feature>
<feature type="compositionally biased region" description="Basic and acidic residues" evidence="2">
    <location>
        <begin position="454"/>
        <end position="472"/>
    </location>
</feature>
<proteinExistence type="predicted"/>
<dbReference type="InterPro" id="IPR035969">
    <property type="entry name" value="Rab-GAP_TBC_sf"/>
</dbReference>
<evidence type="ECO:0000259" key="3">
    <source>
        <dbReference type="PROSITE" id="PS50086"/>
    </source>
</evidence>
<dbReference type="AlphaFoldDB" id="T1FPL9"/>
<dbReference type="HOGENOM" id="CLU_005350_2_2_1"/>
<dbReference type="FunFam" id="1.10.8.270:FF:000007">
    <property type="entry name" value="TBC1 domain family member 10A"/>
    <property type="match status" value="1"/>
</dbReference>
<sequence>MDSNQETKFTKNENKDVPNQNSKGESPSSETMKIRKSQENAIDETTTKVDSVIFNNSSVYDEPTIIHSKKLFNINSDPNTPSFQIVVSADDDGREVDKYGFYGGTQYTNPSQEANIPLEVLRVRELKWIDMLDDWDKWMAKKFQKVKERCRKGIPSSMRAHSWQMLSGSAVCMYNRPGEFQRFLKLKGSETCLEDIRKDVHRIYPHHELFINNNGQGQEDLFNVLKAYSIYQPSVGYCQAQGPIAAVLLTVMPVEQAFWCFGTICDKYMEGYFDPGLEAVQIDGMVMFSLMKKVSPQTYRHLKSQKVDPLLYMTEWFMCLFSRTLPWPTLLRIWDMFMCEGIKVIFKVALVLVKSVLGDAVQLKRCSTVYDTLEKLKKIPAEYMQQDYLVKEILKLSINEKDMEKEHEKQVKIWKHKKQQQQQQKNEQHTIRQQQLRRNQQARNKNITNNSSEIRGDSTEQPHTQKENDKKILRNTTNPKNIKQRKHAKIFSKPHVDDKLLNNQTANPFKNKFLVEAGDGSNSS</sequence>
<dbReference type="EnsemblMetazoa" id="HelroT188085">
    <property type="protein sequence ID" value="HelroP188085"/>
    <property type="gene ID" value="HelroG188085"/>
</dbReference>
<dbReference type="GeneID" id="20210766"/>
<keyword evidence="6" id="KW-1185">Reference proteome</keyword>
<dbReference type="GO" id="GO:0005829">
    <property type="term" value="C:cytosol"/>
    <property type="evidence" value="ECO:0007669"/>
    <property type="project" value="GOC"/>
</dbReference>
<dbReference type="EMBL" id="KB095811">
    <property type="protein sequence ID" value="ESO13048.1"/>
    <property type="molecule type" value="Genomic_DNA"/>
</dbReference>
<gene>
    <name evidence="5" type="primary">20210766</name>
    <name evidence="4" type="ORF">HELRODRAFT_188085</name>
</gene>
<feature type="compositionally biased region" description="Polar residues" evidence="2">
    <location>
        <begin position="17"/>
        <end position="31"/>
    </location>
</feature>
<feature type="region of interest" description="Disordered" evidence="2">
    <location>
        <begin position="407"/>
        <end position="524"/>
    </location>
</feature>
<dbReference type="Gene3D" id="1.10.8.270">
    <property type="entry name" value="putative rabgap domain of human tbc1 domain family member 14 like domains"/>
    <property type="match status" value="1"/>
</dbReference>
<dbReference type="FunFam" id="1.10.10.750:FF:000001">
    <property type="entry name" value="TBC1 domain family member 10A"/>
    <property type="match status" value="1"/>
</dbReference>
<dbReference type="SMART" id="SM00164">
    <property type="entry name" value="TBC"/>
    <property type="match status" value="1"/>
</dbReference>
<feature type="region of interest" description="Disordered" evidence="2">
    <location>
        <begin position="1"/>
        <end position="42"/>
    </location>
</feature>
<dbReference type="PANTHER" id="PTHR47219:SF4">
    <property type="entry name" value="TBC1 DOMAIN FAMILY MEMBER 10A"/>
    <property type="match status" value="1"/>
</dbReference>
<evidence type="ECO:0000256" key="1">
    <source>
        <dbReference type="ARBA" id="ARBA00022468"/>
    </source>
</evidence>